<organism evidence="2">
    <name type="scientific">Solanum chacoense</name>
    <name type="common">Chaco potato</name>
    <dbReference type="NCBI Taxonomy" id="4108"/>
    <lineage>
        <taxon>Eukaryota</taxon>
        <taxon>Viridiplantae</taxon>
        <taxon>Streptophyta</taxon>
        <taxon>Embryophyta</taxon>
        <taxon>Tracheophyta</taxon>
        <taxon>Spermatophyta</taxon>
        <taxon>Magnoliopsida</taxon>
        <taxon>eudicotyledons</taxon>
        <taxon>Gunneridae</taxon>
        <taxon>Pentapetalae</taxon>
        <taxon>asterids</taxon>
        <taxon>lamiids</taxon>
        <taxon>Solanales</taxon>
        <taxon>Solanaceae</taxon>
        <taxon>Solanoideae</taxon>
        <taxon>Solaneae</taxon>
        <taxon>Solanum</taxon>
    </lineage>
</organism>
<protein>
    <submittedName>
        <fullName evidence="2">Putative ovule protein</fullName>
    </submittedName>
</protein>
<reference evidence="2" key="1">
    <citation type="submission" date="2015-12" db="EMBL/GenBank/DDBJ databases">
        <title>Gene expression during late stages of embryo sac development: a critical building block for successful pollen-pistil interactions.</title>
        <authorList>
            <person name="Liu Y."/>
            <person name="Joly V."/>
            <person name="Sabar M."/>
            <person name="Matton D.P."/>
        </authorList>
    </citation>
    <scope>NUCLEOTIDE SEQUENCE</scope>
</reference>
<keyword evidence="1" id="KW-0472">Membrane</keyword>
<dbReference type="AlphaFoldDB" id="A0A0V0HMF6"/>
<evidence type="ECO:0000313" key="2">
    <source>
        <dbReference type="EMBL" id="JAP21612.1"/>
    </source>
</evidence>
<evidence type="ECO:0000256" key="1">
    <source>
        <dbReference type="SAM" id="Phobius"/>
    </source>
</evidence>
<feature type="transmembrane region" description="Helical" evidence="1">
    <location>
        <begin position="20"/>
        <end position="44"/>
    </location>
</feature>
<dbReference type="EMBL" id="GEDG01017503">
    <property type="protein sequence ID" value="JAP21612.1"/>
    <property type="molecule type" value="Transcribed_RNA"/>
</dbReference>
<proteinExistence type="predicted"/>
<sequence>MEVERLFQKTLDSSASNPSIVMLLPIIFVLPLLLFLDCVELLFLEPKVSKTTSSSLRVMVTMSYNV</sequence>
<accession>A0A0V0HMF6</accession>
<keyword evidence="1" id="KW-1133">Transmembrane helix</keyword>
<name>A0A0V0HMF6_SOLCH</name>
<keyword evidence="1" id="KW-0812">Transmembrane</keyword>